<keyword evidence="2" id="KW-0255">Endonuclease</keyword>
<dbReference type="GO" id="GO:0004519">
    <property type="term" value="F:endonuclease activity"/>
    <property type="evidence" value="ECO:0007669"/>
    <property type="project" value="UniProtKB-KW"/>
</dbReference>
<dbReference type="InterPro" id="IPR003615">
    <property type="entry name" value="HNH_nuc"/>
</dbReference>
<protein>
    <submittedName>
        <fullName evidence="2">HNH endonuclease</fullName>
    </submittedName>
</protein>
<name>A0ABW0QJK7_9GAMM</name>
<evidence type="ECO:0000259" key="1">
    <source>
        <dbReference type="Pfam" id="PF13391"/>
    </source>
</evidence>
<reference evidence="3" key="1">
    <citation type="journal article" date="2019" name="Int. J. Syst. Evol. Microbiol.">
        <title>The Global Catalogue of Microorganisms (GCM) 10K type strain sequencing project: providing services to taxonomists for standard genome sequencing and annotation.</title>
        <authorList>
            <consortium name="The Broad Institute Genomics Platform"/>
            <consortium name="The Broad Institute Genome Sequencing Center for Infectious Disease"/>
            <person name="Wu L."/>
            <person name="Ma J."/>
        </authorList>
    </citation>
    <scope>NUCLEOTIDE SEQUENCE [LARGE SCALE GENOMIC DNA]</scope>
    <source>
        <strain evidence="3">CGMCC 1.16619</strain>
    </source>
</reference>
<organism evidence="2 3">
    <name type="scientific">Rhodanobacter ginsengisoli</name>
    <dbReference type="NCBI Taxonomy" id="418646"/>
    <lineage>
        <taxon>Bacteria</taxon>
        <taxon>Pseudomonadati</taxon>
        <taxon>Pseudomonadota</taxon>
        <taxon>Gammaproteobacteria</taxon>
        <taxon>Lysobacterales</taxon>
        <taxon>Rhodanobacteraceae</taxon>
        <taxon>Rhodanobacter</taxon>
    </lineage>
</organism>
<keyword evidence="2" id="KW-0378">Hydrolase</keyword>
<gene>
    <name evidence="2" type="ORF">ACFPPA_05235</name>
</gene>
<dbReference type="RefSeq" id="WP_377317944.1">
    <property type="nucleotide sequence ID" value="NZ_JBHSNF010000001.1"/>
</dbReference>
<accession>A0ABW0QJK7</accession>
<comment type="caution">
    <text evidence="2">The sequence shown here is derived from an EMBL/GenBank/DDBJ whole genome shotgun (WGS) entry which is preliminary data.</text>
</comment>
<evidence type="ECO:0000313" key="2">
    <source>
        <dbReference type="EMBL" id="MFC5525141.1"/>
    </source>
</evidence>
<dbReference type="Pfam" id="PF13391">
    <property type="entry name" value="HNH_2"/>
    <property type="match status" value="1"/>
</dbReference>
<feature type="domain" description="HNH nuclease" evidence="1">
    <location>
        <begin position="213"/>
        <end position="265"/>
    </location>
</feature>
<sequence>MAYWWVNHKQTRDHEIRGGYLWSPYRNTNGAFNQTYENMKLVRPGDIVFSYAHGGIGAVGRVTESATPSPKPLEFGNVGDYWSNEGSLVDVDFKQAHRPLQPKAHIASIGPMLPNRYSPLQKNGNGNQGCYLAGISDALGHVLMALLDMQQVRELDQPSPYMIDQVPNAHVLDDIHRIESDPLIPETQRLQLAKARVGQGFFRKQVILLDNACRVTGVTDTRLLIASHIKPWREANNAERLSGHNGLLLSPHVDALFDEQFITFEDDGKMHVHPSLSRDVLERWSIDPSKCVERFRPEQTTFLAHHRDLFARKSTSV</sequence>
<keyword evidence="3" id="KW-1185">Reference proteome</keyword>
<keyword evidence="2" id="KW-0540">Nuclease</keyword>
<dbReference type="Proteomes" id="UP001596114">
    <property type="component" value="Unassembled WGS sequence"/>
</dbReference>
<dbReference type="EMBL" id="JBHSNF010000001">
    <property type="protein sequence ID" value="MFC5525141.1"/>
    <property type="molecule type" value="Genomic_DNA"/>
</dbReference>
<proteinExistence type="predicted"/>
<evidence type="ECO:0000313" key="3">
    <source>
        <dbReference type="Proteomes" id="UP001596114"/>
    </source>
</evidence>